<reference evidence="2" key="1">
    <citation type="submission" date="2021-11" db="EMBL/GenBank/DDBJ databases">
        <authorList>
            <person name="Herlambang A."/>
            <person name="Guo Y."/>
            <person name="Takashima Y."/>
            <person name="Nishizawa T."/>
        </authorList>
    </citation>
    <scope>NUCLEOTIDE SEQUENCE</scope>
    <source>
        <strain evidence="2">E1425</strain>
    </source>
</reference>
<feature type="region of interest" description="Disordered" evidence="1">
    <location>
        <begin position="41"/>
        <end position="105"/>
    </location>
</feature>
<protein>
    <submittedName>
        <fullName evidence="2">Uncharacterized protein</fullName>
    </submittedName>
</protein>
<dbReference type="EMBL" id="BQFW01000006">
    <property type="protein sequence ID" value="GJJ71864.1"/>
    <property type="molecule type" value="Genomic_DNA"/>
</dbReference>
<comment type="caution">
    <text evidence="2">The sequence shown here is derived from an EMBL/GenBank/DDBJ whole genome shotgun (WGS) entry which is preliminary data.</text>
</comment>
<name>A0A9P3H833_9FUNG</name>
<accession>A0A9P3H833</accession>
<dbReference type="Proteomes" id="UP000827284">
    <property type="component" value="Unassembled WGS sequence"/>
</dbReference>
<proteinExistence type="predicted"/>
<evidence type="ECO:0000313" key="2">
    <source>
        <dbReference type="EMBL" id="GJJ71864.1"/>
    </source>
</evidence>
<feature type="compositionally biased region" description="Acidic residues" evidence="1">
    <location>
        <begin position="56"/>
        <end position="80"/>
    </location>
</feature>
<gene>
    <name evidence="2" type="ORF">EMPS_04221</name>
</gene>
<dbReference type="AlphaFoldDB" id="A0A9P3H833"/>
<organism evidence="2 3">
    <name type="scientific">Entomortierella parvispora</name>
    <dbReference type="NCBI Taxonomy" id="205924"/>
    <lineage>
        <taxon>Eukaryota</taxon>
        <taxon>Fungi</taxon>
        <taxon>Fungi incertae sedis</taxon>
        <taxon>Mucoromycota</taxon>
        <taxon>Mortierellomycotina</taxon>
        <taxon>Mortierellomycetes</taxon>
        <taxon>Mortierellales</taxon>
        <taxon>Mortierellaceae</taxon>
        <taxon>Entomortierella</taxon>
    </lineage>
</organism>
<reference evidence="2" key="2">
    <citation type="journal article" date="2022" name="Microbiol. Resour. Announc.">
        <title>Whole-Genome Sequence of Entomortierella parvispora E1425, a Mucoromycotan Fungus Associated with Burkholderiaceae-Related Endosymbiotic Bacteria.</title>
        <authorList>
            <person name="Herlambang A."/>
            <person name="Guo Y."/>
            <person name="Takashima Y."/>
            <person name="Narisawa K."/>
            <person name="Ohta H."/>
            <person name="Nishizawa T."/>
        </authorList>
    </citation>
    <scope>NUCLEOTIDE SEQUENCE</scope>
    <source>
        <strain evidence="2">E1425</strain>
    </source>
</reference>
<keyword evidence="3" id="KW-1185">Reference proteome</keyword>
<evidence type="ECO:0000256" key="1">
    <source>
        <dbReference type="SAM" id="MobiDB-lite"/>
    </source>
</evidence>
<sequence>MRKTDPARYSQGKRIGEEFKWCLNYSEANMKAEHTQHPIIGQKPSIEPAPLFILDDGNEEQGDEGVEGENEEEEEEEEDEPLIRRRPQNSGSQTTAMDRDMANVG</sequence>
<evidence type="ECO:0000313" key="3">
    <source>
        <dbReference type="Proteomes" id="UP000827284"/>
    </source>
</evidence>